<proteinExistence type="predicted"/>
<accession>A0A1W6ZRK9</accession>
<dbReference type="EMBL" id="CP021112">
    <property type="protein sequence ID" value="ARP99750.1"/>
    <property type="molecule type" value="Genomic_DNA"/>
</dbReference>
<dbReference type="AlphaFoldDB" id="A0A1W6ZRK9"/>
<dbReference type="STRING" id="1235591.CAK95_12120"/>
<gene>
    <name evidence="1" type="ORF">CAK95_12120</name>
</gene>
<dbReference type="Pfam" id="PF09898">
    <property type="entry name" value="DUF2125"/>
    <property type="match status" value="1"/>
</dbReference>
<organism evidence="1 2">
    <name type="scientific">Pseudorhodoplanes sinuspersici</name>
    <dbReference type="NCBI Taxonomy" id="1235591"/>
    <lineage>
        <taxon>Bacteria</taxon>
        <taxon>Pseudomonadati</taxon>
        <taxon>Pseudomonadota</taxon>
        <taxon>Alphaproteobacteria</taxon>
        <taxon>Hyphomicrobiales</taxon>
        <taxon>Pseudorhodoplanes</taxon>
    </lineage>
</organism>
<dbReference type="InterPro" id="IPR018666">
    <property type="entry name" value="DUF2125"/>
</dbReference>
<evidence type="ECO:0000313" key="1">
    <source>
        <dbReference type="EMBL" id="ARP99750.1"/>
    </source>
</evidence>
<name>A0A1W6ZRK9_9HYPH</name>
<protein>
    <submittedName>
        <fullName evidence="1">Uncharacterized protein</fullName>
    </submittedName>
</protein>
<dbReference type="KEGG" id="psin:CAK95_12120"/>
<evidence type="ECO:0000313" key="2">
    <source>
        <dbReference type="Proteomes" id="UP000194137"/>
    </source>
</evidence>
<reference evidence="1 2" key="1">
    <citation type="submission" date="2017-05" db="EMBL/GenBank/DDBJ databases">
        <title>Full genome sequence of Pseudorhodoplanes sinuspersici.</title>
        <authorList>
            <person name="Dastgheib S.M.M."/>
            <person name="Shavandi M."/>
            <person name="Tirandaz H."/>
        </authorList>
    </citation>
    <scope>NUCLEOTIDE SEQUENCE [LARGE SCALE GENOMIC DNA]</scope>
    <source>
        <strain evidence="1 2">RIPI110</strain>
    </source>
</reference>
<keyword evidence="2" id="KW-1185">Reference proteome</keyword>
<sequence length="375" mass="40250">MDQYRPAPPRGVEVPRRRSIGWLIPSLILVIVAAGWCAFWFYAADRAKGLIAGWIEREQRSGRIYTCGDQSLGGFPFRIEFRCNNAGAELPKARPPVTLTASGILAAVQVYQPTLLLAEIEGPLAIADPGQSPKMTANWSLAQISLRGTPRAPQRVSFAADNMTVDRSGTDQPERLFAATHAELHGRLASGTVTENPVIDVATTVTAATAPGLHPLTKQPTDFNGDAQLVGLRNFAPKTWPERFREIQQANGRIDIRNARLRQGDLLAVSNGTLKLTPSGYLDGELQVTATGVEKILPALGVEALARQGGSRNERLGAALKLLDKMAPGAIAGAVSFLGEPAELEGRKATKMPLRFKDGVATLGPVKLGQTPPLY</sequence>
<dbReference type="RefSeq" id="WP_086088156.1">
    <property type="nucleotide sequence ID" value="NZ_CP021112.1"/>
</dbReference>
<dbReference type="Proteomes" id="UP000194137">
    <property type="component" value="Chromosome"/>
</dbReference>